<comment type="caution">
    <text evidence="2">The sequence shown here is derived from an EMBL/GenBank/DDBJ whole genome shotgun (WGS) entry which is preliminary data.</text>
</comment>
<evidence type="ECO:0000313" key="3">
    <source>
        <dbReference type="Proteomes" id="UP001284601"/>
    </source>
</evidence>
<sequence length="283" mass="29691">MTDIESEEEALYVESPDSFVAARDALAKQLRVDGDRAGAARVRALRRPTRAAWAINLAVRQHPDAAQELTDAAGCLGDAQRELLTGGDPSHLREAQARVDAACDTLTAAVPVTDPPTLEKIRQTLRAATVDADALADVTSGRLLRERVASGFGDLGGFVPAPREATPHVSAPGKVATSARAVAAATRTGREAAEQTAVEAAERAARDAEERAAQEAEERAAAARRARISQAREQEEAAAAAAADAQRALHDAEAAMAERLAASDAAEARLADAVQAREQAERN</sequence>
<accession>A0ABU4HIF4</accession>
<reference evidence="3" key="1">
    <citation type="submission" date="2023-07" db="EMBL/GenBank/DDBJ databases">
        <title>Conexibacter stalactiti sp. nov., isolated from stalactites in a lava cave and emended description of the genus Conexibacter.</title>
        <authorList>
            <person name="Lee S.D."/>
        </authorList>
    </citation>
    <scope>NUCLEOTIDE SEQUENCE [LARGE SCALE GENOMIC DNA]</scope>
    <source>
        <strain evidence="3">KCTC 39840</strain>
    </source>
</reference>
<evidence type="ECO:0008006" key="4">
    <source>
        <dbReference type="Google" id="ProtNLM"/>
    </source>
</evidence>
<gene>
    <name evidence="2" type="ORF">R7226_02010</name>
</gene>
<dbReference type="EMBL" id="JAWSTH010000002">
    <property type="protein sequence ID" value="MDW5593094.1"/>
    <property type="molecule type" value="Genomic_DNA"/>
</dbReference>
<dbReference type="Proteomes" id="UP001284601">
    <property type="component" value="Unassembled WGS sequence"/>
</dbReference>
<name>A0ABU4HIF4_9ACTN</name>
<organism evidence="2 3">
    <name type="scientific">Conexibacter stalactiti</name>
    <dbReference type="NCBI Taxonomy" id="1940611"/>
    <lineage>
        <taxon>Bacteria</taxon>
        <taxon>Bacillati</taxon>
        <taxon>Actinomycetota</taxon>
        <taxon>Thermoleophilia</taxon>
        <taxon>Solirubrobacterales</taxon>
        <taxon>Conexibacteraceae</taxon>
        <taxon>Conexibacter</taxon>
    </lineage>
</organism>
<keyword evidence="3" id="KW-1185">Reference proteome</keyword>
<proteinExistence type="predicted"/>
<feature type="compositionally biased region" description="Basic and acidic residues" evidence="1">
    <location>
        <begin position="205"/>
        <end position="221"/>
    </location>
</feature>
<feature type="region of interest" description="Disordered" evidence="1">
    <location>
        <begin position="205"/>
        <end position="245"/>
    </location>
</feature>
<dbReference type="RefSeq" id="WP_318595357.1">
    <property type="nucleotide sequence ID" value="NZ_JAWSTH010000002.1"/>
</dbReference>
<evidence type="ECO:0000313" key="2">
    <source>
        <dbReference type="EMBL" id="MDW5593094.1"/>
    </source>
</evidence>
<protein>
    <recommendedName>
        <fullName evidence="4">Transposase</fullName>
    </recommendedName>
</protein>
<evidence type="ECO:0000256" key="1">
    <source>
        <dbReference type="SAM" id="MobiDB-lite"/>
    </source>
</evidence>